<feature type="binding site" evidence="9">
    <location>
        <position position="103"/>
    </location>
    <ligand>
        <name>Ni(2+)</name>
        <dbReference type="ChEBI" id="CHEBI:49786"/>
    </ligand>
</feature>
<dbReference type="GO" id="GO:0016151">
    <property type="term" value="F:nickel cation binding"/>
    <property type="evidence" value="ECO:0007669"/>
    <property type="project" value="UniProtKB-UniRule"/>
</dbReference>
<dbReference type="GO" id="GO:0019284">
    <property type="term" value="P:L-methionine salvage from S-adenosylmethionine"/>
    <property type="evidence" value="ECO:0007669"/>
    <property type="project" value="InterPro"/>
</dbReference>
<keyword evidence="2 9" id="KW-0533">Nickel</keyword>
<keyword evidence="8 9" id="KW-0486">Methionine biosynthesis</keyword>
<dbReference type="RefSeq" id="WP_099186702.1">
    <property type="nucleotide sequence ID" value="NZ_BEWI01000032.1"/>
</dbReference>
<evidence type="ECO:0000256" key="8">
    <source>
        <dbReference type="ARBA" id="ARBA00023167"/>
    </source>
</evidence>
<dbReference type="EC" id="1.13.11.54" evidence="9"/>
<evidence type="ECO:0000256" key="6">
    <source>
        <dbReference type="ARBA" id="ARBA00023002"/>
    </source>
</evidence>
<comment type="similarity">
    <text evidence="9">Belongs to the acireductone dioxygenase (ARD) family.</text>
</comment>
<evidence type="ECO:0000256" key="3">
    <source>
        <dbReference type="ARBA" id="ARBA00022605"/>
    </source>
</evidence>
<dbReference type="UniPathway" id="UPA00904">
    <property type="reaction ID" value="UER00878"/>
</dbReference>
<dbReference type="HAMAP" id="MF_01682">
    <property type="entry name" value="Salvage_MtnD"/>
    <property type="match status" value="1"/>
</dbReference>
<protein>
    <recommendedName>
        <fullName evidence="9">Acireductone dioxygenase</fullName>
    </recommendedName>
    <alternativeName>
        <fullName evidence="9">1,2-dihydroxy-3-keto-5-methylthiopentene dioxygenase</fullName>
        <shortName evidence="9">DHK-MTPene dioxygenase</shortName>
    </alternativeName>
    <alternativeName>
        <fullName evidence="9">Acireductone dioxygenase (Fe(2+)-requiring)</fullName>
        <shortName evidence="9">ARD'</shortName>
        <shortName evidence="9">Fe-ARD</shortName>
        <ecNumber evidence="9">1.13.11.54</ecNumber>
    </alternativeName>
    <alternativeName>
        <fullName evidence="9">Acireductone dioxygenase (Ni(2+)-requiring)</fullName>
        <shortName evidence="9">ARD</shortName>
        <shortName evidence="9">Ni-ARD</shortName>
        <ecNumber evidence="9">1.13.11.53</ecNumber>
    </alternativeName>
</protein>
<evidence type="ECO:0000256" key="4">
    <source>
        <dbReference type="ARBA" id="ARBA00022723"/>
    </source>
</evidence>
<gene>
    <name evidence="9" type="primary">mtnD</name>
    <name evidence="10" type="ORF">SFOMI_4712</name>
</gene>
<dbReference type="Gene3D" id="2.60.120.10">
    <property type="entry name" value="Jelly Rolls"/>
    <property type="match status" value="1"/>
</dbReference>
<evidence type="ECO:0000313" key="10">
    <source>
        <dbReference type="EMBL" id="GAY24134.1"/>
    </source>
</evidence>
<keyword evidence="3 9" id="KW-0028">Amino-acid biosynthesis</keyword>
<dbReference type="InterPro" id="IPR014710">
    <property type="entry name" value="RmlC-like_jellyroll"/>
</dbReference>
<sequence length="183" mass="20211">MTRLIQYDDSPPHGAQGRLDDHGAIAAILEPTGVRLERWEAGATLSPDAADAEIMAAYAEDIERLKARGGYRSCDIVKMTPDHPDREAMRAKFLAEHVHDDDEVRFFVEGAGLFYIRFGGMVHALECTAGDLIVLPAGTPHWFDTGERPRFTAIRLFTTPEGWVARFTGDEIARAVPLYQGAA</sequence>
<evidence type="ECO:0000256" key="1">
    <source>
        <dbReference type="ARBA" id="ARBA00000428"/>
    </source>
</evidence>
<evidence type="ECO:0000256" key="7">
    <source>
        <dbReference type="ARBA" id="ARBA00023004"/>
    </source>
</evidence>
<dbReference type="PANTHER" id="PTHR23418">
    <property type="entry name" value="ACIREDUCTONE DIOXYGENASE"/>
    <property type="match status" value="1"/>
</dbReference>
<feature type="binding site" evidence="9">
    <location>
        <position position="97"/>
    </location>
    <ligand>
        <name>Fe(2+)</name>
        <dbReference type="ChEBI" id="CHEBI:29033"/>
    </ligand>
</feature>
<evidence type="ECO:0000313" key="11">
    <source>
        <dbReference type="Proteomes" id="UP000221538"/>
    </source>
</evidence>
<dbReference type="InterPro" id="IPR004313">
    <property type="entry name" value="ARD"/>
</dbReference>
<feature type="site" description="May play a role in metal incorporation in vivo" evidence="9">
    <location>
        <position position="96"/>
    </location>
</feature>
<reference evidence="10 11" key="1">
    <citation type="journal article" date="2013" name="Biodegradation">
        <title>Occurrence of 4-tert-butylphenol (4-t-BP) biodegradation in an aquatic sample caused by the presence of Spirodela polyrrhiza and isolation of a 4-t-BP-utilizing bacterium.</title>
        <authorList>
            <person name="Ogata Y."/>
            <person name="Toyama T."/>
            <person name="Yu N."/>
            <person name="Wang X."/>
            <person name="Sei K."/>
            <person name="Ike M."/>
        </authorList>
    </citation>
    <scope>NUCLEOTIDE SEQUENCE [LARGE SCALE GENOMIC DNA]</scope>
    <source>
        <strain evidence="10 11">OMI</strain>
    </source>
</reference>
<keyword evidence="4 9" id="KW-0479">Metal-binding</keyword>
<dbReference type="CDD" id="cd02232">
    <property type="entry name" value="cupin_ARD"/>
    <property type="match status" value="1"/>
</dbReference>
<dbReference type="Pfam" id="PF03079">
    <property type="entry name" value="ARD"/>
    <property type="match status" value="1"/>
</dbReference>
<comment type="pathway">
    <text evidence="9">Amino-acid biosynthesis; L-methionine biosynthesis via salvage pathway; L-methionine from S-methyl-5-thio-alpha-D-ribose 1-phosphate: step 5/6.</text>
</comment>
<dbReference type="Proteomes" id="UP000221538">
    <property type="component" value="Unassembled WGS sequence"/>
</dbReference>
<name>A0A292ZMD4_SPHSA</name>
<dbReference type="EC" id="1.13.11.53" evidence="9"/>
<dbReference type="SUPFAM" id="SSF51182">
    <property type="entry name" value="RmlC-like cupins"/>
    <property type="match status" value="1"/>
</dbReference>
<feature type="binding site" evidence="9">
    <location>
        <position position="99"/>
    </location>
    <ligand>
        <name>Ni(2+)</name>
        <dbReference type="ChEBI" id="CHEBI:49786"/>
    </ligand>
</feature>
<evidence type="ECO:0000256" key="9">
    <source>
        <dbReference type="HAMAP-Rule" id="MF_01682"/>
    </source>
</evidence>
<feature type="binding site" evidence="9">
    <location>
        <position position="141"/>
    </location>
    <ligand>
        <name>Fe(2+)</name>
        <dbReference type="ChEBI" id="CHEBI:29033"/>
    </ligand>
</feature>
<evidence type="ECO:0000256" key="5">
    <source>
        <dbReference type="ARBA" id="ARBA00022964"/>
    </source>
</evidence>
<reference evidence="10 11" key="2">
    <citation type="journal article" date="2013" name="Environ. Sci. Technol.">
        <title>The 4-tert-butylphenol-utilizing bacterium Sphingobium fuliginis OMI can degrade bisphenols via phenolic ring hydroxylation and meta-cleavage pathway.</title>
        <authorList>
            <person name="Ogata Y."/>
            <person name="Goda S."/>
            <person name="Toyama T."/>
            <person name="Sei K."/>
            <person name="Ike M."/>
        </authorList>
    </citation>
    <scope>NUCLEOTIDE SEQUENCE [LARGE SCALE GENOMIC DNA]</scope>
    <source>
        <strain evidence="10 11">OMI</strain>
    </source>
</reference>
<keyword evidence="6 9" id="KW-0560">Oxidoreductase</keyword>
<keyword evidence="5 9" id="KW-0223">Dioxygenase</keyword>
<dbReference type="InterPro" id="IPR011051">
    <property type="entry name" value="RmlC_Cupin_sf"/>
</dbReference>
<organism evidence="10 11">
    <name type="scientific">Sphingobium fuliginis (strain ATCC 27551)</name>
    <dbReference type="NCBI Taxonomy" id="336203"/>
    <lineage>
        <taxon>Bacteria</taxon>
        <taxon>Pseudomonadati</taxon>
        <taxon>Pseudomonadota</taxon>
        <taxon>Alphaproteobacteria</taxon>
        <taxon>Sphingomonadales</taxon>
        <taxon>Sphingomonadaceae</taxon>
        <taxon>Sphingobium</taxon>
    </lineage>
</organism>
<dbReference type="PANTHER" id="PTHR23418:SF0">
    <property type="entry name" value="ACIREDUCTONE DIOXYGENASE"/>
    <property type="match status" value="1"/>
</dbReference>
<dbReference type="EMBL" id="BEWI01000032">
    <property type="protein sequence ID" value="GAY24134.1"/>
    <property type="molecule type" value="Genomic_DNA"/>
</dbReference>
<feature type="site" description="Important to generate the dianion" evidence="9">
    <location>
        <position position="105"/>
    </location>
</feature>
<feature type="binding site" evidence="9">
    <location>
        <position position="141"/>
    </location>
    <ligand>
        <name>Ni(2+)</name>
        <dbReference type="ChEBI" id="CHEBI:49786"/>
    </ligand>
</feature>
<feature type="binding site" evidence="9">
    <location>
        <position position="97"/>
    </location>
    <ligand>
        <name>Ni(2+)</name>
        <dbReference type="ChEBI" id="CHEBI:49786"/>
    </ligand>
</feature>
<dbReference type="InterPro" id="IPR023956">
    <property type="entry name" value="ARD_bac"/>
</dbReference>
<dbReference type="GO" id="GO:0005506">
    <property type="term" value="F:iron ion binding"/>
    <property type="evidence" value="ECO:0007669"/>
    <property type="project" value="UniProtKB-UniRule"/>
</dbReference>
<comment type="subunit">
    <text evidence="9">Monomer.</text>
</comment>
<evidence type="ECO:0000256" key="2">
    <source>
        <dbReference type="ARBA" id="ARBA00022596"/>
    </source>
</evidence>
<comment type="cofactor">
    <cofactor evidence="9">
        <name>Fe(2+)</name>
        <dbReference type="ChEBI" id="CHEBI:29033"/>
    </cofactor>
    <text evidence="9">Binds 1 Fe(2+) cation per monomer.</text>
</comment>
<comment type="catalytic activity">
    <reaction evidence="1 9">
        <text>1,2-dihydroxy-5-(methylsulfanyl)pent-1-en-3-one + O2 = 4-methylsulfanyl-2-oxobutanoate + formate + 2 H(+)</text>
        <dbReference type="Rhea" id="RHEA:24504"/>
        <dbReference type="ChEBI" id="CHEBI:15378"/>
        <dbReference type="ChEBI" id="CHEBI:15379"/>
        <dbReference type="ChEBI" id="CHEBI:15740"/>
        <dbReference type="ChEBI" id="CHEBI:16723"/>
        <dbReference type="ChEBI" id="CHEBI:49252"/>
        <dbReference type="EC" id="1.13.11.54"/>
    </reaction>
</comment>
<comment type="cofactor">
    <cofactor evidence="9">
        <name>Ni(2+)</name>
        <dbReference type="ChEBI" id="CHEBI:49786"/>
    </cofactor>
    <text evidence="9">Binds 1 nickel ion per monomer.</text>
</comment>
<dbReference type="GO" id="GO:0010308">
    <property type="term" value="F:acireductone dioxygenase (Ni2+-requiring) activity"/>
    <property type="evidence" value="ECO:0007669"/>
    <property type="project" value="UniProtKB-UniRule"/>
</dbReference>
<accession>A0A292ZMD4</accession>
<dbReference type="GO" id="GO:0010309">
    <property type="term" value="F:acireductone dioxygenase [iron(II)-requiring] activity"/>
    <property type="evidence" value="ECO:0007669"/>
    <property type="project" value="UniProtKB-UniRule"/>
</dbReference>
<feature type="binding site" evidence="9">
    <location>
        <position position="103"/>
    </location>
    <ligand>
        <name>Fe(2+)</name>
        <dbReference type="ChEBI" id="CHEBI:29033"/>
    </ligand>
</feature>
<comment type="catalytic activity">
    <reaction evidence="9">
        <text>1,2-dihydroxy-5-(methylsulfanyl)pent-1-en-3-one + O2 = 3-(methylsulfanyl)propanoate + CO + formate + 2 H(+)</text>
        <dbReference type="Rhea" id="RHEA:14161"/>
        <dbReference type="ChEBI" id="CHEBI:15378"/>
        <dbReference type="ChEBI" id="CHEBI:15379"/>
        <dbReference type="ChEBI" id="CHEBI:15740"/>
        <dbReference type="ChEBI" id="CHEBI:17245"/>
        <dbReference type="ChEBI" id="CHEBI:49016"/>
        <dbReference type="ChEBI" id="CHEBI:49252"/>
        <dbReference type="EC" id="1.13.11.53"/>
    </reaction>
</comment>
<comment type="function">
    <text evidence="9">Catalyzes 2 different reactions between oxygene and the acireductone 1,2-dihydroxy-3-keto-5-methylthiopentene (DHK-MTPene) depending upon the metal bound in the active site. Fe-containing acireductone dioxygenase (Fe-ARD) produces formate and 2-keto-4-methylthiobutyrate (KMTB), the alpha-ketoacid precursor of methionine in the methionine recycle pathway. Ni-containing acireductone dioxygenase (Ni-ARD) produces methylthiopropionate, carbon monoxide and formate, and does not lie on the methionine recycle pathway.</text>
</comment>
<comment type="caution">
    <text evidence="10">The sequence shown here is derived from an EMBL/GenBank/DDBJ whole genome shotgun (WGS) entry which is preliminary data.</text>
</comment>
<dbReference type="AlphaFoldDB" id="A0A292ZMD4"/>
<feature type="site" description="May play a role in transmitting local conformational changes" evidence="9">
    <location>
        <position position="102"/>
    </location>
</feature>
<keyword evidence="7 9" id="KW-0408">Iron</keyword>
<dbReference type="GO" id="GO:0019509">
    <property type="term" value="P:L-methionine salvage from methylthioadenosine"/>
    <property type="evidence" value="ECO:0007669"/>
    <property type="project" value="UniProtKB-UniRule"/>
</dbReference>
<feature type="binding site" evidence="9">
    <location>
        <position position="99"/>
    </location>
    <ligand>
        <name>Fe(2+)</name>
        <dbReference type="ChEBI" id="CHEBI:29033"/>
    </ligand>
</feature>
<proteinExistence type="inferred from homology"/>